<evidence type="ECO:0000256" key="2">
    <source>
        <dbReference type="ARBA" id="ARBA00022723"/>
    </source>
</evidence>
<keyword evidence="9" id="KW-0238">DNA-binding</keyword>
<dbReference type="InterPro" id="IPR043128">
    <property type="entry name" value="Rev_trsase/Diguanyl_cyclase"/>
</dbReference>
<evidence type="ECO:0000256" key="7">
    <source>
        <dbReference type="ARBA" id="ARBA00022918"/>
    </source>
</evidence>
<protein>
    <submittedName>
        <fullName evidence="15">DNA/RNA polymerases superfamily protein</fullName>
    </submittedName>
</protein>
<dbReference type="Proteomes" id="UP000325315">
    <property type="component" value="Unassembled WGS sequence"/>
</dbReference>
<evidence type="ECO:0000259" key="13">
    <source>
        <dbReference type="Pfam" id="PF17921"/>
    </source>
</evidence>
<keyword evidence="1" id="KW-0645">Protease</keyword>
<keyword evidence="16" id="KW-1185">Reference proteome</keyword>
<dbReference type="Pfam" id="PF17921">
    <property type="entry name" value="Integrase_H2C2"/>
    <property type="match status" value="1"/>
</dbReference>
<evidence type="ECO:0000256" key="11">
    <source>
        <dbReference type="ARBA" id="ARBA00023268"/>
    </source>
</evidence>
<keyword evidence="8" id="KW-0808">Transferase</keyword>
<feature type="domain" description="Integrase zinc-binding" evidence="13">
    <location>
        <begin position="202"/>
        <end position="259"/>
    </location>
</feature>
<dbReference type="InterPro" id="IPR043502">
    <property type="entry name" value="DNA/RNA_pol_sf"/>
</dbReference>
<name>A0A5B6VD23_9ROSI</name>
<evidence type="ECO:0000313" key="15">
    <source>
        <dbReference type="EMBL" id="KAA3467023.1"/>
    </source>
</evidence>
<evidence type="ECO:0000256" key="8">
    <source>
        <dbReference type="ARBA" id="ARBA00022932"/>
    </source>
</evidence>
<reference evidence="16" key="1">
    <citation type="journal article" date="2019" name="Plant Biotechnol. J.">
        <title>Genome sequencing of the Australian wild diploid species Gossypium australe highlights disease resistance and delayed gland morphogenesis.</title>
        <authorList>
            <person name="Cai Y."/>
            <person name="Cai X."/>
            <person name="Wang Q."/>
            <person name="Wang P."/>
            <person name="Zhang Y."/>
            <person name="Cai C."/>
            <person name="Xu Y."/>
            <person name="Wang K."/>
            <person name="Zhou Z."/>
            <person name="Wang C."/>
            <person name="Geng S."/>
            <person name="Li B."/>
            <person name="Dong Q."/>
            <person name="Hou Y."/>
            <person name="Wang H."/>
            <person name="Ai P."/>
            <person name="Liu Z."/>
            <person name="Yi F."/>
            <person name="Sun M."/>
            <person name="An G."/>
            <person name="Cheng J."/>
            <person name="Zhang Y."/>
            <person name="Shi Q."/>
            <person name="Xie Y."/>
            <person name="Shi X."/>
            <person name="Chang Y."/>
            <person name="Huang F."/>
            <person name="Chen Y."/>
            <person name="Hong S."/>
            <person name="Mi L."/>
            <person name="Sun Q."/>
            <person name="Zhang L."/>
            <person name="Zhou B."/>
            <person name="Peng R."/>
            <person name="Zhang X."/>
            <person name="Liu F."/>
        </authorList>
    </citation>
    <scope>NUCLEOTIDE SEQUENCE [LARGE SCALE GENOMIC DNA]</scope>
    <source>
        <strain evidence="16">cv. PA1801</strain>
    </source>
</reference>
<dbReference type="Gene3D" id="3.30.70.270">
    <property type="match status" value="1"/>
</dbReference>
<dbReference type="GO" id="GO:0015074">
    <property type="term" value="P:DNA integration"/>
    <property type="evidence" value="ECO:0007669"/>
    <property type="project" value="UniProtKB-KW"/>
</dbReference>
<evidence type="ECO:0000313" key="16">
    <source>
        <dbReference type="Proteomes" id="UP000325315"/>
    </source>
</evidence>
<evidence type="ECO:0000256" key="1">
    <source>
        <dbReference type="ARBA" id="ARBA00022670"/>
    </source>
</evidence>
<dbReference type="SUPFAM" id="SSF56672">
    <property type="entry name" value="DNA/RNA polymerases"/>
    <property type="match status" value="1"/>
</dbReference>
<keyword evidence="8" id="KW-0239">DNA-directed DNA polymerase</keyword>
<dbReference type="SUPFAM" id="SSF53098">
    <property type="entry name" value="Ribonuclease H-like"/>
    <property type="match status" value="1"/>
</dbReference>
<dbReference type="EMBL" id="SMMG02000007">
    <property type="protein sequence ID" value="KAA3467023.1"/>
    <property type="molecule type" value="Genomic_DNA"/>
</dbReference>
<keyword evidence="3" id="KW-0064">Aspartyl protease</keyword>
<dbReference type="InterPro" id="IPR050951">
    <property type="entry name" value="Retrovirus_Pol_polyprotein"/>
</dbReference>
<keyword evidence="10" id="KW-0233">DNA recombination</keyword>
<evidence type="ECO:0000256" key="10">
    <source>
        <dbReference type="ARBA" id="ARBA00023172"/>
    </source>
</evidence>
<dbReference type="PANTHER" id="PTHR37984:SF5">
    <property type="entry name" value="PROTEIN NYNRIN-LIKE"/>
    <property type="match status" value="1"/>
</dbReference>
<evidence type="ECO:0000259" key="12">
    <source>
        <dbReference type="Pfam" id="PF17919"/>
    </source>
</evidence>
<dbReference type="Gene3D" id="1.10.340.70">
    <property type="match status" value="1"/>
</dbReference>
<dbReference type="InterPro" id="IPR041588">
    <property type="entry name" value="Integrase_H2C2"/>
</dbReference>
<dbReference type="PANTHER" id="PTHR37984">
    <property type="entry name" value="PROTEIN CBG26694"/>
    <property type="match status" value="1"/>
</dbReference>
<dbReference type="GO" id="GO:0004190">
    <property type="term" value="F:aspartic-type endopeptidase activity"/>
    <property type="evidence" value="ECO:0007669"/>
    <property type="project" value="UniProtKB-KW"/>
</dbReference>
<feature type="domain" description="Tf2-1-like SH3-like" evidence="14">
    <location>
        <begin position="473"/>
        <end position="523"/>
    </location>
</feature>
<dbReference type="GO" id="GO:0003677">
    <property type="term" value="F:DNA binding"/>
    <property type="evidence" value="ECO:0007669"/>
    <property type="project" value="UniProtKB-KW"/>
</dbReference>
<evidence type="ECO:0000256" key="3">
    <source>
        <dbReference type="ARBA" id="ARBA00022750"/>
    </source>
</evidence>
<dbReference type="InterPro" id="IPR012337">
    <property type="entry name" value="RNaseH-like_sf"/>
</dbReference>
<dbReference type="Pfam" id="PF24626">
    <property type="entry name" value="SH3_Tf2-1"/>
    <property type="match status" value="1"/>
</dbReference>
<dbReference type="FunFam" id="3.10.20.370:FF:000001">
    <property type="entry name" value="Retrovirus-related Pol polyprotein from transposon 17.6-like protein"/>
    <property type="match status" value="1"/>
</dbReference>
<dbReference type="AlphaFoldDB" id="A0A5B6VD23"/>
<keyword evidence="11" id="KW-0511">Multifunctional enzyme</keyword>
<dbReference type="GO" id="GO:0003964">
    <property type="term" value="F:RNA-directed DNA polymerase activity"/>
    <property type="evidence" value="ECO:0007669"/>
    <property type="project" value="UniProtKB-KW"/>
</dbReference>
<evidence type="ECO:0000256" key="5">
    <source>
        <dbReference type="ARBA" id="ARBA00022842"/>
    </source>
</evidence>
<sequence>MIASPMTRLLQKDVKFEWTNKCQQSFDRLKALLTESPVLVQPKLGKEFVIYSDASLNGLGCVLMQEGKVIAYASRQLKPNEKNYPIHDLELAAMVFSLKIWRHYLFDLNLRQRKWLELLKDYDLVIDYHPGKANVVADILSRKALFSLRAMNTRLSLSNDAHKNDDELKAKRVHCETISDSKFHIEPDDCLLFRGRICVLKNSELVQKILHEAHNGIMSVHSGSNKIYNDLIKMYWWPGTEHDIFEFVSRCLICQQVKAEHQVPLGLLQPVTIVEWKWKRVTMDFVSGLPLSLKKKDSIWVIVNRLTKSAHFNLVHTGFPWIDWLRIQGFTSRFWNKLQEALGTQLHFSTAFHPQTDGQSEHVIQILEDMLWYCILEFEGNWEKYLPLIEFAYNNSYQSSIKMAPYEALYGHKCRNPLYWIELSKKKIHRVVLIRETEEKVKAIRDSLKAAFGQKKYSFKLVIRYSLNVSPWKKVFWFGRRGKLSPRFIGPYKVIERIEPVAYRLTLPLELDKIHNVLHVGSFTYYLPDRS</sequence>
<dbReference type="InterPro" id="IPR036397">
    <property type="entry name" value="RNaseH_sf"/>
</dbReference>
<evidence type="ECO:0000259" key="14">
    <source>
        <dbReference type="Pfam" id="PF24626"/>
    </source>
</evidence>
<dbReference type="GO" id="GO:0006508">
    <property type="term" value="P:proteolysis"/>
    <property type="evidence" value="ECO:0007669"/>
    <property type="project" value="UniProtKB-KW"/>
</dbReference>
<keyword evidence="4" id="KW-0378">Hydrolase</keyword>
<dbReference type="InterPro" id="IPR041577">
    <property type="entry name" value="RT_RNaseH_2"/>
</dbReference>
<keyword evidence="5" id="KW-0460">Magnesium</keyword>
<dbReference type="CDD" id="cd09274">
    <property type="entry name" value="RNase_HI_RT_Ty3"/>
    <property type="match status" value="1"/>
</dbReference>
<organism evidence="15 16">
    <name type="scientific">Gossypium australe</name>
    <dbReference type="NCBI Taxonomy" id="47621"/>
    <lineage>
        <taxon>Eukaryota</taxon>
        <taxon>Viridiplantae</taxon>
        <taxon>Streptophyta</taxon>
        <taxon>Embryophyta</taxon>
        <taxon>Tracheophyta</taxon>
        <taxon>Spermatophyta</taxon>
        <taxon>Magnoliopsida</taxon>
        <taxon>eudicotyledons</taxon>
        <taxon>Gunneridae</taxon>
        <taxon>Pentapetalae</taxon>
        <taxon>rosids</taxon>
        <taxon>malvids</taxon>
        <taxon>Malvales</taxon>
        <taxon>Malvaceae</taxon>
        <taxon>Malvoideae</taxon>
        <taxon>Gossypium</taxon>
    </lineage>
</organism>
<dbReference type="OrthoDB" id="1430787at2759"/>
<evidence type="ECO:0000256" key="9">
    <source>
        <dbReference type="ARBA" id="ARBA00023125"/>
    </source>
</evidence>
<gene>
    <name evidence="15" type="ORF">EPI10_002072</name>
</gene>
<keyword evidence="8" id="KW-0548">Nucleotidyltransferase</keyword>
<evidence type="ECO:0000256" key="4">
    <source>
        <dbReference type="ARBA" id="ARBA00022801"/>
    </source>
</evidence>
<keyword evidence="7" id="KW-0695">RNA-directed DNA polymerase</keyword>
<comment type="caution">
    <text evidence="15">The sequence shown here is derived from an EMBL/GenBank/DDBJ whole genome shotgun (WGS) entry which is preliminary data.</text>
</comment>
<keyword evidence="6" id="KW-0229">DNA integration</keyword>
<dbReference type="GO" id="GO:0003887">
    <property type="term" value="F:DNA-directed DNA polymerase activity"/>
    <property type="evidence" value="ECO:0007669"/>
    <property type="project" value="UniProtKB-KW"/>
</dbReference>
<dbReference type="InterPro" id="IPR056924">
    <property type="entry name" value="SH3_Tf2-1"/>
</dbReference>
<feature type="domain" description="Reverse transcriptase/retrotransposon-derived protein RNase H-like" evidence="12">
    <location>
        <begin position="18"/>
        <end position="107"/>
    </location>
</feature>
<dbReference type="Pfam" id="PF17919">
    <property type="entry name" value="RT_RNaseH_2"/>
    <property type="match status" value="1"/>
</dbReference>
<evidence type="ECO:0000256" key="6">
    <source>
        <dbReference type="ARBA" id="ARBA00022908"/>
    </source>
</evidence>
<dbReference type="GO" id="GO:0046872">
    <property type="term" value="F:metal ion binding"/>
    <property type="evidence" value="ECO:0007669"/>
    <property type="project" value="UniProtKB-KW"/>
</dbReference>
<keyword evidence="2" id="KW-0479">Metal-binding</keyword>
<proteinExistence type="predicted"/>
<dbReference type="GO" id="GO:0006310">
    <property type="term" value="P:DNA recombination"/>
    <property type="evidence" value="ECO:0007669"/>
    <property type="project" value="UniProtKB-KW"/>
</dbReference>
<accession>A0A5B6VD23</accession>
<dbReference type="Gene3D" id="3.30.420.10">
    <property type="entry name" value="Ribonuclease H-like superfamily/Ribonuclease H"/>
    <property type="match status" value="1"/>
</dbReference>